<dbReference type="WBParaSite" id="L893_g29363.t1">
    <property type="protein sequence ID" value="L893_g29363.t1"/>
    <property type="gene ID" value="L893_g29363"/>
</dbReference>
<sequence length="77" mass="8943">MALRFMIEASKHKCFCTPHLDPEQELRGETISSIERYIKTLAWTGPMFWKNYSQMAPRANACKCTKQSPILLTMTME</sequence>
<dbReference type="AlphaFoldDB" id="A0A1I7ZSG3"/>
<organism evidence="1 2">
    <name type="scientific">Steinernema glaseri</name>
    <dbReference type="NCBI Taxonomy" id="37863"/>
    <lineage>
        <taxon>Eukaryota</taxon>
        <taxon>Metazoa</taxon>
        <taxon>Ecdysozoa</taxon>
        <taxon>Nematoda</taxon>
        <taxon>Chromadorea</taxon>
        <taxon>Rhabditida</taxon>
        <taxon>Tylenchina</taxon>
        <taxon>Panagrolaimomorpha</taxon>
        <taxon>Strongyloidoidea</taxon>
        <taxon>Steinernematidae</taxon>
        <taxon>Steinernema</taxon>
    </lineage>
</organism>
<dbReference type="Proteomes" id="UP000095287">
    <property type="component" value="Unplaced"/>
</dbReference>
<proteinExistence type="predicted"/>
<evidence type="ECO:0000313" key="1">
    <source>
        <dbReference type="Proteomes" id="UP000095287"/>
    </source>
</evidence>
<keyword evidence="1" id="KW-1185">Reference proteome</keyword>
<accession>A0A1I7ZSG3</accession>
<name>A0A1I7ZSG3_9BILA</name>
<evidence type="ECO:0000313" key="2">
    <source>
        <dbReference type="WBParaSite" id="L893_g29363.t1"/>
    </source>
</evidence>
<reference evidence="2" key="1">
    <citation type="submission" date="2016-11" db="UniProtKB">
        <authorList>
            <consortium name="WormBaseParasite"/>
        </authorList>
    </citation>
    <scope>IDENTIFICATION</scope>
</reference>
<protein>
    <submittedName>
        <fullName evidence="2">Ovule protein</fullName>
    </submittedName>
</protein>